<dbReference type="STRING" id="988480.A0A075AN28"/>
<keyword evidence="6" id="KW-0966">Cell projection</keyword>
<dbReference type="InterPro" id="IPR013783">
    <property type="entry name" value="Ig-like_fold"/>
</dbReference>
<organism evidence="12 13">
    <name type="scientific">Rozella allomycis (strain CSF55)</name>
    <dbReference type="NCBI Taxonomy" id="988480"/>
    <lineage>
        <taxon>Eukaryota</taxon>
        <taxon>Fungi</taxon>
        <taxon>Fungi incertae sedis</taxon>
        <taxon>Cryptomycota</taxon>
        <taxon>Cryptomycota incertae sedis</taxon>
        <taxon>Rozella</taxon>
    </lineage>
</organism>
<dbReference type="InterPro" id="IPR056305">
    <property type="entry name" value="Ig_CFAP65_10th"/>
</dbReference>
<evidence type="ECO:0000256" key="2">
    <source>
        <dbReference type="ARBA" id="ARBA00004496"/>
    </source>
</evidence>
<dbReference type="OMA" id="QQLKVMV"/>
<dbReference type="HOGENOM" id="CLU_000944_1_0_1"/>
<comment type="subcellular location">
    <subcellularLocation>
        <location evidence="1">Cell projection</location>
        <location evidence="1">Cilium</location>
        <location evidence="1">Flagellum</location>
    </subcellularLocation>
    <subcellularLocation>
        <location evidence="2">Cytoplasm</location>
    </subcellularLocation>
</comment>
<feature type="domain" description="CFAP65 tenth Ig-like" evidence="8">
    <location>
        <begin position="1184"/>
        <end position="1286"/>
    </location>
</feature>
<feature type="domain" description="CFAP65 seventh Ig-like" evidence="11">
    <location>
        <begin position="782"/>
        <end position="865"/>
    </location>
</feature>
<dbReference type="OrthoDB" id="415597at2759"/>
<keyword evidence="5" id="KW-0969">Cilium</keyword>
<dbReference type="InterPro" id="IPR057470">
    <property type="entry name" value="Ig_CFAP65_7th"/>
</dbReference>
<dbReference type="PANTHER" id="PTHR46127">
    <property type="entry name" value="CILIA- AND FLAGELLA-ASSOCIATED PROTEIN 65"/>
    <property type="match status" value="1"/>
</dbReference>
<evidence type="ECO:0000256" key="1">
    <source>
        <dbReference type="ARBA" id="ARBA00004230"/>
    </source>
</evidence>
<evidence type="ECO:0000259" key="11">
    <source>
        <dbReference type="Pfam" id="PF25249"/>
    </source>
</evidence>
<evidence type="ECO:0000259" key="7">
    <source>
        <dbReference type="Pfam" id="PF22544"/>
    </source>
</evidence>
<sequence>MVVQEPLPPITSKIPSNKSQIYTPSRTKRIKEYGIDAIESVVFKNWHIGGEFVQNIVIKNVSPLTQKITYTLPRSKIFSMEFPEVKILSTGMSWTIPVTFRPVKKEEYKDNIEFKLANRCFYFTIAASLAKHEITFDSTVNFGYCPVNEIETRVLKIKNTGELTTEFKWDYPDLFKMHPSSGSLKPKESVAVEIQFLPRDASKIEGLAVCAFGENLYNSNADKSVSLTQNLLLQGIGKYPFIKPILNENITRETTGTYKINFGTVLIGKSYTRRIEIANLTKVKANFSVKQVEFVGTKHHGSPFEFNILKGQINNESSTSFQITYKPKAPGSVSVYEYVVKTLSGNQIKLCLAGRAEGPKYHISNKIIQFGDVELGTSISKILVFSNLSKINLTYQFYNDTGSVFSIDKSQGNIPPETSLSIVFKFSPNNPIHYYKRVYCLVENQEPSVIEILGTCYSEKQRPPSMLPDHLAAYKHRVDAGLSFYPPELLEDMLKNGTVILENGLLVPSNLSLCCNVCFSAYIAKYRPESRPESVSEQFFLEQTEQLTPQVYIENPIVDFGTCSKYRMVESLPLKVVNCTKGKISCSWDVLNTNSIFFIQPDTADINAKSSYEFRVSFRPSDDDRFYGQHIDGYACFKSMRSFRLVNEETFTPPIHLSPYISGNTFSKGDSFIPKISFNQNFLEFPSCMVGEQIYKSINVTNTGDTSVKFWFSNDNSGVFAAKPNHGLLSPNQSQIILFRFTPLEFKEYKTPLVCHFNYGSSTSTIEMLGTGYLPKITLEPNLVCFKPTWINGVSERVTIARNVTNVPLYFKWEIPFQYRDTLEVQPAEGYIGPSEAMQCTWFFAPTTEKSHVAKVTCRYADKPESLIEESDLNLLYAKKAIITLMGQGCEGTIQCDKEEYDFGNLMANNHEKLKLSVTNKSDCDLACRFKLTDHSFRVEDDVVVFPARVTKIININAFLKHQRSYLCDVLWFPVMDTLPRFIESSDVSIDKHASIEKITTIKARGVFPLIQIKDVKCDGIDKITLWQAFSIDKFNESLKSHELLQDDSYITFNFGNLVLNQGKKVVYLHFVNSGCVDVEWVASFPDDFAPGEFSLEPNNIDSTSSQTLEQQLFDFNPKTGVLTPGQSTVVKCTYDPRAIGDHTMPVILKNQNGPSSLKGRVRMILMTASTQQSRSCRNPLTFEDFNFVDIPVGLHQPVIQTIPLINETEEEVSFEVDTSSIIDALKDIFQCSSIKGIIPPRSKFDCEWTFSPLEENYFYETEFSIKINDEKTYFCKIRGTGLASHALAEAPKIPTDQTCFYDNQLAFLSNEILNFGWSFSGSSFNGLCKVANRSECDIDFEWEIESLYKDTVCVYPTRGTIPVGQSYNCRVVLKSSHLAKFYNLVIKCNIYKTEKLADYHRATKVLEQLKQDKRNEITVSNFRRKSSVETNLSFSKSTIMEQGQKPRMARRRSVFVADYCVNADMDVLQIPKASVLPLVITAGTLSPEDWSLYHFPVRGLAPIEEGLNYVHDNDDRKMNVITNVIHELIDKTFTEIKQEDIVTKLTDEYPLTVDKGEFPLLNSKDQRVIHSKVYQDLSTMVLTQALFDLCGSLFE</sequence>
<evidence type="ECO:0000313" key="13">
    <source>
        <dbReference type="Proteomes" id="UP000030755"/>
    </source>
</evidence>
<dbReference type="InterPro" id="IPR058536">
    <property type="entry name" value="Ig_CFAP65_4th"/>
</dbReference>
<dbReference type="Pfam" id="PF24507">
    <property type="entry name" value="Ig_CFAP65_4th"/>
    <property type="match status" value="1"/>
</dbReference>
<evidence type="ECO:0000256" key="3">
    <source>
        <dbReference type="ARBA" id="ARBA00022490"/>
    </source>
</evidence>
<dbReference type="Gene3D" id="2.60.40.10">
    <property type="entry name" value="Immunoglobulins"/>
    <property type="match status" value="10"/>
</dbReference>
<dbReference type="EMBL" id="KE561300">
    <property type="protein sequence ID" value="EPZ31118.1"/>
    <property type="molecule type" value="Genomic_DNA"/>
</dbReference>
<feature type="domain" description="HYDIN/VesB/CFA65-like Ig-like" evidence="7">
    <location>
        <begin position="674"/>
        <end position="770"/>
    </location>
</feature>
<dbReference type="Pfam" id="PF25249">
    <property type="entry name" value="Ig_CFAP65_7th"/>
    <property type="match status" value="1"/>
</dbReference>
<keyword evidence="3" id="KW-0963">Cytoplasm</keyword>
<dbReference type="InterPro" id="IPR008962">
    <property type="entry name" value="PapD-like_sf"/>
</dbReference>
<dbReference type="SUPFAM" id="SSF49354">
    <property type="entry name" value="PapD-like"/>
    <property type="match status" value="2"/>
</dbReference>
<dbReference type="InterPro" id="IPR052614">
    <property type="entry name" value="CFAP65"/>
</dbReference>
<evidence type="ECO:0000256" key="4">
    <source>
        <dbReference type="ARBA" id="ARBA00022846"/>
    </source>
</evidence>
<name>A0A075AN28_ROZAC</name>
<evidence type="ECO:0000256" key="5">
    <source>
        <dbReference type="ARBA" id="ARBA00023069"/>
    </source>
</evidence>
<reference evidence="12 13" key="1">
    <citation type="journal article" date="2013" name="Curr. Biol.">
        <title>Shared signatures of parasitism and phylogenomics unite Cryptomycota and microsporidia.</title>
        <authorList>
            <person name="James T.Y."/>
            <person name="Pelin A."/>
            <person name="Bonen L."/>
            <person name="Ahrendt S."/>
            <person name="Sain D."/>
            <person name="Corradi N."/>
            <person name="Stajich J.E."/>
        </authorList>
    </citation>
    <scope>NUCLEOTIDE SEQUENCE [LARGE SCALE GENOMIC DNA]</scope>
    <source>
        <strain evidence="12 13">CSF55</strain>
    </source>
</reference>
<dbReference type="Proteomes" id="UP000030755">
    <property type="component" value="Unassembled WGS sequence"/>
</dbReference>
<feature type="domain" description="CFAP65-like ninth Ig-like" evidence="10">
    <location>
        <begin position="1009"/>
        <end position="1155"/>
    </location>
</feature>
<evidence type="ECO:0000256" key="6">
    <source>
        <dbReference type="ARBA" id="ARBA00023273"/>
    </source>
</evidence>
<evidence type="ECO:0000259" key="9">
    <source>
        <dbReference type="Pfam" id="PF24507"/>
    </source>
</evidence>
<dbReference type="Pfam" id="PF22544">
    <property type="entry name" value="HYDIN_VesB_CFA65-like_Ig"/>
    <property type="match status" value="2"/>
</dbReference>
<protein>
    <submittedName>
        <fullName evidence="12">Uncharacterized protein</fullName>
    </submittedName>
</protein>
<dbReference type="GO" id="GO:0005737">
    <property type="term" value="C:cytoplasm"/>
    <property type="evidence" value="ECO:0007669"/>
    <property type="project" value="UniProtKB-SubCell"/>
</dbReference>
<evidence type="ECO:0000259" key="10">
    <source>
        <dbReference type="Pfam" id="PF24816"/>
    </source>
</evidence>
<gene>
    <name evidence="12" type="ORF">O9G_001029</name>
</gene>
<dbReference type="NCBIfam" id="NF012200">
    <property type="entry name" value="choice_anch_D"/>
    <property type="match status" value="1"/>
</dbReference>
<accession>A0A075AN28</accession>
<evidence type="ECO:0000313" key="12">
    <source>
        <dbReference type="EMBL" id="EPZ31118.1"/>
    </source>
</evidence>
<dbReference type="Pfam" id="PF24291">
    <property type="entry name" value="Ig_CFAP65"/>
    <property type="match status" value="1"/>
</dbReference>
<dbReference type="PANTHER" id="PTHR46127:SF1">
    <property type="entry name" value="CILIA- AND FLAGELLA-ASSOCIATED PROTEIN 65"/>
    <property type="match status" value="1"/>
</dbReference>
<keyword evidence="4" id="KW-0282">Flagellum</keyword>
<feature type="domain" description="CFAP65 fourth Ig-like" evidence="9">
    <location>
        <begin position="368"/>
        <end position="460"/>
    </location>
</feature>
<proteinExistence type="predicted"/>
<dbReference type="Pfam" id="PF24816">
    <property type="entry name" value="Ig_CFAP65__9th"/>
    <property type="match status" value="1"/>
</dbReference>
<dbReference type="InterPro" id="IPR053879">
    <property type="entry name" value="HYDIN_VesB_CFA65-like_Ig"/>
</dbReference>
<dbReference type="InterPro" id="IPR056344">
    <property type="entry name" value="Ig_CFAP65-like_9th"/>
</dbReference>
<dbReference type="GO" id="GO:0031514">
    <property type="term" value="C:motile cilium"/>
    <property type="evidence" value="ECO:0007669"/>
    <property type="project" value="UniProtKB-SubCell"/>
</dbReference>
<keyword evidence="13" id="KW-1185">Reference proteome</keyword>
<feature type="domain" description="HYDIN/VesB/CFA65-like Ig-like" evidence="7">
    <location>
        <begin position="134"/>
        <end position="201"/>
    </location>
</feature>
<evidence type="ECO:0000259" key="8">
    <source>
        <dbReference type="Pfam" id="PF24291"/>
    </source>
</evidence>